<dbReference type="Pfam" id="PF13977">
    <property type="entry name" value="TetR_C_6"/>
    <property type="match status" value="1"/>
</dbReference>
<keyword evidence="1" id="KW-0678">Repressor</keyword>
<keyword evidence="2" id="KW-0805">Transcription regulation</keyword>
<sequence length="200" mass="21973">MPEEDGSRQRGAYAKGVARRQEILDRAIEVFAERGADRTSLRAIAREVGVTHAALSHYFGSLEELLVAVYEESNRPDLRPDTELHDATPVERMIASARTNREVPGLVQLYSTLVASALEEGHPVAREFATVRFAQVRSNVSADVRDQQAEGRIRGDLDPEAVAALIVAASDGLQTQWLLDDAAPQHEALALLDRLLRPAE</sequence>
<dbReference type="Gene3D" id="1.10.357.10">
    <property type="entry name" value="Tetracycline Repressor, domain 2"/>
    <property type="match status" value="1"/>
</dbReference>
<protein>
    <submittedName>
        <fullName evidence="7">Putative acrEF/envCD operon repressor</fullName>
    </submittedName>
</protein>
<feature type="domain" description="HTH tetR-type" evidence="6">
    <location>
        <begin position="17"/>
        <end position="77"/>
    </location>
</feature>
<dbReference type="InterPro" id="IPR036271">
    <property type="entry name" value="Tet_transcr_reg_TetR-rel_C_sf"/>
</dbReference>
<dbReference type="InterPro" id="IPR050109">
    <property type="entry name" value="HTH-type_TetR-like_transc_reg"/>
</dbReference>
<evidence type="ECO:0000256" key="4">
    <source>
        <dbReference type="ARBA" id="ARBA00023163"/>
    </source>
</evidence>
<organism evidence="7 8">
    <name type="scientific">Microbacterium oxydans</name>
    <dbReference type="NCBI Taxonomy" id="82380"/>
    <lineage>
        <taxon>Bacteria</taxon>
        <taxon>Bacillati</taxon>
        <taxon>Actinomycetota</taxon>
        <taxon>Actinomycetes</taxon>
        <taxon>Micrococcales</taxon>
        <taxon>Microbacteriaceae</taxon>
        <taxon>Microbacterium</taxon>
    </lineage>
</organism>
<dbReference type="SUPFAM" id="SSF46689">
    <property type="entry name" value="Homeodomain-like"/>
    <property type="match status" value="1"/>
</dbReference>
<dbReference type="PATRIC" id="fig|82380.11.peg.2364"/>
<dbReference type="Proteomes" id="UP000033640">
    <property type="component" value="Unassembled WGS sequence"/>
</dbReference>
<dbReference type="InterPro" id="IPR001647">
    <property type="entry name" value="HTH_TetR"/>
</dbReference>
<dbReference type="PROSITE" id="PS50977">
    <property type="entry name" value="HTH_TETR_2"/>
    <property type="match status" value="1"/>
</dbReference>
<reference evidence="7 8" key="1">
    <citation type="submission" date="2015-02" db="EMBL/GenBank/DDBJ databases">
        <title>Draft genome sequences of ten Microbacterium spp. with emphasis on heavy metal contaminated environments.</title>
        <authorList>
            <person name="Corretto E."/>
        </authorList>
    </citation>
    <scope>NUCLEOTIDE SEQUENCE [LARGE SCALE GENOMIC DNA]</scope>
    <source>
        <strain evidence="7 8">BEL4b</strain>
    </source>
</reference>
<evidence type="ECO:0000313" key="8">
    <source>
        <dbReference type="Proteomes" id="UP000033640"/>
    </source>
</evidence>
<dbReference type="AlphaFoldDB" id="A0A0F0LBB6"/>
<keyword evidence="3 5" id="KW-0238">DNA-binding</keyword>
<evidence type="ECO:0000313" key="7">
    <source>
        <dbReference type="EMBL" id="KJL28846.1"/>
    </source>
</evidence>
<proteinExistence type="predicted"/>
<dbReference type="InterPro" id="IPR009057">
    <property type="entry name" value="Homeodomain-like_sf"/>
</dbReference>
<feature type="DNA-binding region" description="H-T-H motif" evidence="5">
    <location>
        <begin position="40"/>
        <end position="59"/>
    </location>
</feature>
<evidence type="ECO:0000256" key="3">
    <source>
        <dbReference type="ARBA" id="ARBA00023125"/>
    </source>
</evidence>
<gene>
    <name evidence="7" type="primary">envR</name>
    <name evidence="7" type="ORF">RS83_02327</name>
</gene>
<dbReference type="EMBL" id="JYIW01000025">
    <property type="protein sequence ID" value="KJL28846.1"/>
    <property type="molecule type" value="Genomic_DNA"/>
</dbReference>
<evidence type="ECO:0000256" key="2">
    <source>
        <dbReference type="ARBA" id="ARBA00023015"/>
    </source>
</evidence>
<name>A0A0F0LBB6_9MICO</name>
<dbReference type="PANTHER" id="PTHR30055">
    <property type="entry name" value="HTH-TYPE TRANSCRIPTIONAL REGULATOR RUTR"/>
    <property type="match status" value="1"/>
</dbReference>
<dbReference type="SUPFAM" id="SSF48498">
    <property type="entry name" value="Tetracyclin repressor-like, C-terminal domain"/>
    <property type="match status" value="1"/>
</dbReference>
<dbReference type="InterPro" id="IPR039538">
    <property type="entry name" value="BetI_C"/>
</dbReference>
<evidence type="ECO:0000256" key="1">
    <source>
        <dbReference type="ARBA" id="ARBA00022491"/>
    </source>
</evidence>
<evidence type="ECO:0000256" key="5">
    <source>
        <dbReference type="PROSITE-ProRule" id="PRU00335"/>
    </source>
</evidence>
<dbReference type="OrthoDB" id="7505659at2"/>
<keyword evidence="4" id="KW-0804">Transcription</keyword>
<dbReference type="GO" id="GO:0000976">
    <property type="term" value="F:transcription cis-regulatory region binding"/>
    <property type="evidence" value="ECO:0007669"/>
    <property type="project" value="TreeGrafter"/>
</dbReference>
<comment type="caution">
    <text evidence="7">The sequence shown here is derived from an EMBL/GenBank/DDBJ whole genome shotgun (WGS) entry which is preliminary data.</text>
</comment>
<evidence type="ECO:0000259" key="6">
    <source>
        <dbReference type="PROSITE" id="PS50977"/>
    </source>
</evidence>
<accession>A0A0F0LBB6</accession>
<dbReference type="PRINTS" id="PR00455">
    <property type="entry name" value="HTHTETR"/>
</dbReference>
<dbReference type="RefSeq" id="WP_045279663.1">
    <property type="nucleotide sequence ID" value="NZ_JYIW01000025.1"/>
</dbReference>
<dbReference type="PANTHER" id="PTHR30055:SF234">
    <property type="entry name" value="HTH-TYPE TRANSCRIPTIONAL REGULATOR BETI"/>
    <property type="match status" value="1"/>
</dbReference>
<dbReference type="GO" id="GO:0003700">
    <property type="term" value="F:DNA-binding transcription factor activity"/>
    <property type="evidence" value="ECO:0007669"/>
    <property type="project" value="TreeGrafter"/>
</dbReference>
<dbReference type="Pfam" id="PF00440">
    <property type="entry name" value="TetR_N"/>
    <property type="match status" value="1"/>
</dbReference>